<accession>A0AAP0RFG0</accession>
<dbReference type="AlphaFoldDB" id="A0AAP0RFG0"/>
<dbReference type="Pfam" id="PF13855">
    <property type="entry name" value="LRR_8"/>
    <property type="match status" value="1"/>
</dbReference>
<keyword evidence="1" id="KW-0433">Leucine-rich repeat</keyword>
<keyword evidence="3" id="KW-0547">Nucleotide-binding</keyword>
<gene>
    <name evidence="7" type="ORF">L1049_006134</name>
</gene>
<dbReference type="PANTHER" id="PTHR48056:SF81">
    <property type="entry name" value="RECEPTOR PROTEIN-TYROSINE KINASE CEPR1"/>
    <property type="match status" value="1"/>
</dbReference>
<dbReference type="InterPro" id="IPR013210">
    <property type="entry name" value="LRR_N_plant-typ"/>
</dbReference>
<name>A0AAP0RFG0_LIQFO</name>
<dbReference type="InterPro" id="IPR050647">
    <property type="entry name" value="Plant_LRR-RLKs"/>
</dbReference>
<keyword evidence="8" id="KW-1185">Reference proteome</keyword>
<reference evidence="7 8" key="1">
    <citation type="journal article" date="2024" name="Plant J.">
        <title>Genome sequences and population genomics reveal climatic adaptation and genomic divergence between two closely related sweetgum species.</title>
        <authorList>
            <person name="Xu W.Q."/>
            <person name="Ren C.Q."/>
            <person name="Zhang X.Y."/>
            <person name="Comes H.P."/>
            <person name="Liu X.H."/>
            <person name="Li Y.G."/>
            <person name="Kettle C.J."/>
            <person name="Jalonen R."/>
            <person name="Gaisberger H."/>
            <person name="Ma Y.Z."/>
            <person name="Qiu Y.X."/>
        </authorList>
    </citation>
    <scope>NUCLEOTIDE SEQUENCE [LARGE SCALE GENOMIC DNA]</scope>
    <source>
        <strain evidence="7">Hangzhou</strain>
    </source>
</reference>
<dbReference type="PANTHER" id="PTHR48056">
    <property type="entry name" value="LRR RECEPTOR-LIKE SERINE/THREONINE-PROTEIN KINASE-RELATED"/>
    <property type="match status" value="1"/>
</dbReference>
<evidence type="ECO:0000256" key="3">
    <source>
        <dbReference type="ARBA" id="ARBA00022741"/>
    </source>
</evidence>
<protein>
    <recommendedName>
        <fullName evidence="6">Leucine-rich repeat-containing N-terminal plant-type domain-containing protein</fullName>
    </recommendedName>
</protein>
<keyword evidence="5" id="KW-0325">Glycoprotein</keyword>
<dbReference type="Proteomes" id="UP001415857">
    <property type="component" value="Unassembled WGS sequence"/>
</dbReference>
<sequence>MKWQQVFRGTLVWFHVLFLFYAFSLVSGKVFSERRVLLELKNSVSDPSGILSSWDEDGSNSSHHCSWYGVSCDSKSRVTSVNVTGGDFVVERGNSQAFSRSKFSQFAFHGFGIRRTCSHRNGKLEGKLSPLIGKLTELRALSLPFNSLSGEIPIEIWGLENLEVLDLEGNSFTGKLPNRFKGLRKLKVLNIGFNKIVGEIPFSLSKCVSLRVLNLAGNEVNGSIPVFFGSFPELWGLYLSLNQLTGSVPDEFGYNCQNLEHLDLSGNFLIGGIPRSFGKCRRLRTLLLFSNKLDDVIPHELGQLRKLEVLDVSRNSLNGPIPAELGNCVELSVLVLSNIFDSLSIRRSQRDENNHFQGSIPMEIMILPKLKIIWAPRASLEGKFPRNWGGCDSLEMVNLAENLFSGETTGVFGGCKNLHFLNLSSNRLTGELDGKLPVPCMTRF</sequence>
<comment type="caution">
    <text evidence="7">The sequence shown here is derived from an EMBL/GenBank/DDBJ whole genome shotgun (WGS) entry which is preliminary data.</text>
</comment>
<evidence type="ECO:0000313" key="8">
    <source>
        <dbReference type="Proteomes" id="UP001415857"/>
    </source>
</evidence>
<dbReference type="Pfam" id="PF08263">
    <property type="entry name" value="LRRNT_2"/>
    <property type="match status" value="1"/>
</dbReference>
<dbReference type="Gene3D" id="3.80.10.10">
    <property type="entry name" value="Ribonuclease Inhibitor"/>
    <property type="match status" value="3"/>
</dbReference>
<evidence type="ECO:0000256" key="4">
    <source>
        <dbReference type="ARBA" id="ARBA00022840"/>
    </source>
</evidence>
<dbReference type="InterPro" id="IPR001611">
    <property type="entry name" value="Leu-rich_rpt"/>
</dbReference>
<feature type="domain" description="Leucine-rich repeat-containing N-terminal plant-type" evidence="6">
    <location>
        <begin position="32"/>
        <end position="73"/>
    </location>
</feature>
<dbReference type="EMBL" id="JBBPBK010000010">
    <property type="protein sequence ID" value="KAK9276599.1"/>
    <property type="molecule type" value="Genomic_DNA"/>
</dbReference>
<keyword evidence="4" id="KW-0067">ATP-binding</keyword>
<keyword evidence="2" id="KW-0677">Repeat</keyword>
<dbReference type="InterPro" id="IPR032675">
    <property type="entry name" value="LRR_dom_sf"/>
</dbReference>
<evidence type="ECO:0000256" key="2">
    <source>
        <dbReference type="ARBA" id="ARBA00022737"/>
    </source>
</evidence>
<evidence type="ECO:0000259" key="6">
    <source>
        <dbReference type="Pfam" id="PF08263"/>
    </source>
</evidence>
<organism evidence="7 8">
    <name type="scientific">Liquidambar formosana</name>
    <name type="common">Formosan gum</name>
    <dbReference type="NCBI Taxonomy" id="63359"/>
    <lineage>
        <taxon>Eukaryota</taxon>
        <taxon>Viridiplantae</taxon>
        <taxon>Streptophyta</taxon>
        <taxon>Embryophyta</taxon>
        <taxon>Tracheophyta</taxon>
        <taxon>Spermatophyta</taxon>
        <taxon>Magnoliopsida</taxon>
        <taxon>eudicotyledons</taxon>
        <taxon>Gunneridae</taxon>
        <taxon>Pentapetalae</taxon>
        <taxon>Saxifragales</taxon>
        <taxon>Altingiaceae</taxon>
        <taxon>Liquidambar</taxon>
    </lineage>
</organism>
<dbReference type="Pfam" id="PF00560">
    <property type="entry name" value="LRR_1"/>
    <property type="match status" value="5"/>
</dbReference>
<proteinExistence type="predicted"/>
<dbReference type="FunFam" id="3.80.10.10:FF:000679">
    <property type="entry name" value="LRR receptor-like serine/threonine-protein kinase RPK2"/>
    <property type="match status" value="1"/>
</dbReference>
<evidence type="ECO:0000256" key="1">
    <source>
        <dbReference type="ARBA" id="ARBA00022614"/>
    </source>
</evidence>
<evidence type="ECO:0000256" key="5">
    <source>
        <dbReference type="ARBA" id="ARBA00023180"/>
    </source>
</evidence>
<dbReference type="SUPFAM" id="SSF52058">
    <property type="entry name" value="L domain-like"/>
    <property type="match status" value="2"/>
</dbReference>
<evidence type="ECO:0000313" key="7">
    <source>
        <dbReference type="EMBL" id="KAK9276599.1"/>
    </source>
</evidence>
<dbReference type="GO" id="GO:0005524">
    <property type="term" value="F:ATP binding"/>
    <property type="evidence" value="ECO:0007669"/>
    <property type="project" value="UniProtKB-KW"/>
</dbReference>